<dbReference type="EMBL" id="MVGJ01000639">
    <property type="protein sequence ID" value="OOL76304.1"/>
    <property type="molecule type" value="Genomic_DNA"/>
</dbReference>
<proteinExistence type="predicted"/>
<sequence>HWCESFAYLPKSQLGKAVQYAVNHKDGLQIVLLDGRLELSNNRAERAIKELVIGRKNWLFSKSLKGARSNGIILSIIQTAVANGLNIRKYLNHLFTEIPNLSSMTPEALRAYLPWNQQIQEICK</sequence>
<dbReference type="AlphaFoldDB" id="A0A1S8K961"/>
<feature type="non-terminal residue" evidence="3">
    <location>
        <position position="1"/>
    </location>
</feature>
<protein>
    <submittedName>
        <fullName evidence="3">Transposase</fullName>
    </submittedName>
</protein>
<feature type="domain" description="Transposase IS66 C-terminal" evidence="2">
    <location>
        <begin position="75"/>
        <end position="115"/>
    </location>
</feature>
<dbReference type="Proteomes" id="UP000191171">
    <property type="component" value="Unassembled WGS sequence"/>
</dbReference>
<name>A0A1S8K961_ENTFC</name>
<dbReference type="PANTHER" id="PTHR33678">
    <property type="entry name" value="BLL1576 PROTEIN"/>
    <property type="match status" value="1"/>
</dbReference>
<dbReference type="InterPro" id="IPR052344">
    <property type="entry name" value="Transposase-related"/>
</dbReference>
<evidence type="ECO:0000259" key="1">
    <source>
        <dbReference type="Pfam" id="PF03050"/>
    </source>
</evidence>
<dbReference type="InterPro" id="IPR039552">
    <property type="entry name" value="IS66_C"/>
</dbReference>
<dbReference type="Pfam" id="PF03050">
    <property type="entry name" value="DDE_Tnp_IS66"/>
    <property type="match status" value="1"/>
</dbReference>
<dbReference type="PANTHER" id="PTHR33678:SF1">
    <property type="entry name" value="BLL1576 PROTEIN"/>
    <property type="match status" value="1"/>
</dbReference>
<comment type="caution">
    <text evidence="3">The sequence shown here is derived from an EMBL/GenBank/DDBJ whole genome shotgun (WGS) entry which is preliminary data.</text>
</comment>
<dbReference type="InterPro" id="IPR004291">
    <property type="entry name" value="Transposase_IS66_central"/>
</dbReference>
<evidence type="ECO:0000259" key="2">
    <source>
        <dbReference type="Pfam" id="PF13817"/>
    </source>
</evidence>
<organism evidence="3 4">
    <name type="scientific">Enterococcus faecium</name>
    <name type="common">Streptococcus faecium</name>
    <dbReference type="NCBI Taxonomy" id="1352"/>
    <lineage>
        <taxon>Bacteria</taxon>
        <taxon>Bacillati</taxon>
        <taxon>Bacillota</taxon>
        <taxon>Bacilli</taxon>
        <taxon>Lactobacillales</taxon>
        <taxon>Enterococcaceae</taxon>
        <taxon>Enterococcus</taxon>
    </lineage>
</organism>
<evidence type="ECO:0000313" key="4">
    <source>
        <dbReference type="Proteomes" id="UP000191171"/>
    </source>
</evidence>
<gene>
    <name evidence="3" type="ORF">B1P95_18370</name>
</gene>
<dbReference type="Pfam" id="PF13817">
    <property type="entry name" value="DDE_Tnp_IS66_C"/>
    <property type="match status" value="1"/>
</dbReference>
<reference evidence="3 4" key="1">
    <citation type="submission" date="2017-02" db="EMBL/GenBank/DDBJ databases">
        <title>Clonality and virulence of isolates of VRE in Hematopoietic Stem Cell Transplanted (HSCT) patients.</title>
        <authorList>
            <person name="Marchi A.P."/>
            <person name="Martins R.C."/>
            <person name="Marie S.K."/>
            <person name="Levin A.S."/>
            <person name="Costa S.F."/>
        </authorList>
    </citation>
    <scope>NUCLEOTIDE SEQUENCE [LARGE SCALE GENOMIC DNA]</scope>
    <source>
        <strain evidence="3 4">LIM1759</strain>
    </source>
</reference>
<accession>A0A1S8K961</accession>
<evidence type="ECO:0000313" key="3">
    <source>
        <dbReference type="EMBL" id="OOL76304.1"/>
    </source>
</evidence>
<feature type="domain" description="Transposase IS66 central" evidence="1">
    <location>
        <begin position="8"/>
        <end position="68"/>
    </location>
</feature>